<comment type="similarity">
    <text evidence="1">Belongs to the protease inhibitor I13 (potato type I serine protease inhibitor) family.</text>
</comment>
<dbReference type="InterPro" id="IPR000864">
    <property type="entry name" value="Prot_inh_pot1"/>
</dbReference>
<dbReference type="Gene3D" id="3.30.10.10">
    <property type="entry name" value="Trypsin Inhibitor V, subunit A"/>
    <property type="match status" value="1"/>
</dbReference>
<protein>
    <submittedName>
        <fullName evidence="4">Uncharacterized protein</fullName>
    </submittedName>
</protein>
<gene>
    <name evidence="4" type="ORF">HU200_046642</name>
</gene>
<keyword evidence="2" id="KW-0646">Protease inhibitor</keyword>
<keyword evidence="5" id="KW-1185">Reference proteome</keyword>
<dbReference type="GO" id="GO:0009611">
    <property type="term" value="P:response to wounding"/>
    <property type="evidence" value="ECO:0007669"/>
    <property type="project" value="InterPro"/>
</dbReference>
<dbReference type="SUPFAM" id="SSF54654">
    <property type="entry name" value="CI-2 family of serine protease inhibitors"/>
    <property type="match status" value="1"/>
</dbReference>
<proteinExistence type="inferred from homology"/>
<organism evidence="4 5">
    <name type="scientific">Digitaria exilis</name>
    <dbReference type="NCBI Taxonomy" id="1010633"/>
    <lineage>
        <taxon>Eukaryota</taxon>
        <taxon>Viridiplantae</taxon>
        <taxon>Streptophyta</taxon>
        <taxon>Embryophyta</taxon>
        <taxon>Tracheophyta</taxon>
        <taxon>Spermatophyta</taxon>
        <taxon>Magnoliopsida</taxon>
        <taxon>Liliopsida</taxon>
        <taxon>Poales</taxon>
        <taxon>Poaceae</taxon>
        <taxon>PACMAD clade</taxon>
        <taxon>Panicoideae</taxon>
        <taxon>Panicodae</taxon>
        <taxon>Paniceae</taxon>
        <taxon>Anthephorinae</taxon>
        <taxon>Digitaria</taxon>
    </lineage>
</organism>
<dbReference type="AlphaFoldDB" id="A0A835B5B0"/>
<sequence length="71" mass="7959">MPGATPTSWPQLVGQPYFQAYQIITRERPDVHIEEHPEGEIIGPGPRDDTRVRVFINYFFATVGHPAPTVG</sequence>
<dbReference type="InterPro" id="IPR036354">
    <property type="entry name" value="Prot_inh_pot1_sf"/>
</dbReference>
<name>A0A835B5B0_9POAL</name>
<accession>A0A835B5B0</accession>
<evidence type="ECO:0000313" key="4">
    <source>
        <dbReference type="EMBL" id="KAF8677169.1"/>
    </source>
</evidence>
<dbReference type="Proteomes" id="UP000636709">
    <property type="component" value="Unassembled WGS sequence"/>
</dbReference>
<keyword evidence="3" id="KW-0722">Serine protease inhibitor</keyword>
<evidence type="ECO:0000256" key="3">
    <source>
        <dbReference type="ARBA" id="ARBA00022900"/>
    </source>
</evidence>
<dbReference type="EMBL" id="JACEFO010002150">
    <property type="protein sequence ID" value="KAF8677169.1"/>
    <property type="molecule type" value="Genomic_DNA"/>
</dbReference>
<dbReference type="GO" id="GO:0004867">
    <property type="term" value="F:serine-type endopeptidase inhibitor activity"/>
    <property type="evidence" value="ECO:0007669"/>
    <property type="project" value="UniProtKB-KW"/>
</dbReference>
<evidence type="ECO:0000256" key="2">
    <source>
        <dbReference type="ARBA" id="ARBA00022690"/>
    </source>
</evidence>
<evidence type="ECO:0000256" key="1">
    <source>
        <dbReference type="ARBA" id="ARBA00008210"/>
    </source>
</evidence>
<comment type="caution">
    <text evidence="4">The sequence shown here is derived from an EMBL/GenBank/DDBJ whole genome shotgun (WGS) entry which is preliminary data.</text>
</comment>
<dbReference type="Pfam" id="PF00280">
    <property type="entry name" value="potato_inhibit"/>
    <property type="match status" value="1"/>
</dbReference>
<evidence type="ECO:0000313" key="5">
    <source>
        <dbReference type="Proteomes" id="UP000636709"/>
    </source>
</evidence>
<reference evidence="4" key="1">
    <citation type="submission" date="2020-07" db="EMBL/GenBank/DDBJ databases">
        <title>Genome sequence and genetic diversity analysis of an under-domesticated orphan crop, white fonio (Digitaria exilis).</title>
        <authorList>
            <person name="Bennetzen J.L."/>
            <person name="Chen S."/>
            <person name="Ma X."/>
            <person name="Wang X."/>
            <person name="Yssel A.E.J."/>
            <person name="Chaluvadi S.R."/>
            <person name="Johnson M."/>
            <person name="Gangashetty P."/>
            <person name="Hamidou F."/>
            <person name="Sanogo M.D."/>
            <person name="Zwaenepoel A."/>
            <person name="Wallace J."/>
            <person name="Van De Peer Y."/>
            <person name="Van Deynze A."/>
        </authorList>
    </citation>
    <scope>NUCLEOTIDE SEQUENCE</scope>
    <source>
        <tissue evidence="4">Leaves</tissue>
    </source>
</reference>
<dbReference type="OrthoDB" id="10541520at2759"/>